<feature type="transmembrane region" description="Helical" evidence="6">
    <location>
        <begin position="152"/>
        <end position="170"/>
    </location>
</feature>
<keyword evidence="3 6" id="KW-1133">Transmembrane helix</keyword>
<accession>A0ABT8K570</accession>
<dbReference type="InterPro" id="IPR051533">
    <property type="entry name" value="WaaL-like"/>
</dbReference>
<keyword evidence="2 6" id="KW-0812">Transmembrane</keyword>
<dbReference type="Proteomes" id="UP001174209">
    <property type="component" value="Unassembled WGS sequence"/>
</dbReference>
<evidence type="ECO:0000259" key="7">
    <source>
        <dbReference type="Pfam" id="PF04932"/>
    </source>
</evidence>
<dbReference type="PANTHER" id="PTHR37422">
    <property type="entry name" value="TEICHURONIC ACID BIOSYNTHESIS PROTEIN TUAE"/>
    <property type="match status" value="1"/>
</dbReference>
<feature type="domain" description="O-antigen ligase-related" evidence="7">
    <location>
        <begin position="188"/>
        <end position="324"/>
    </location>
</feature>
<evidence type="ECO:0000256" key="2">
    <source>
        <dbReference type="ARBA" id="ARBA00022692"/>
    </source>
</evidence>
<evidence type="ECO:0000313" key="8">
    <source>
        <dbReference type="EMBL" id="MDN4612600.1"/>
    </source>
</evidence>
<sequence length="421" mass="43751">MAEAKARTASAIIIWIVLIVSVTAWRRGAYFEGAFDTVVVAKAALQGGAFAMALFLRKVSPTVYPVAGGPLLAVLAVLAVSMIGALQAGGTTASAVLVVRIVLLMATVVLLVSLFPREQVLRQLVIAIGVVGAVLAITGVSTVGAGGRLEGTLLPISPNELVLLCAVPALAAIHRVLSGRATIGAVVAAVAYTLACVATQSRTALLGVAVAIVVLVLSIRVIQRYVVVVMIASVPALFVVAAYTPILGSLLNREGSTSNLTLNSRTIAWQVVLQTPFESLQKWVGAGMSVKTVHVRGQYWNEQVLDSSWISALAQTGVIGTAILAVLVTAVLVATMRGGRRNALPVALLVFLLIRAFLETGLVDASVTFIVLIALASAFVPTSNRRQEECGHRTAGLQPAPQSATGPTRRVPVGTPSNRAI</sequence>
<feature type="transmembrane region" description="Helical" evidence="6">
    <location>
        <begin position="342"/>
        <end position="358"/>
    </location>
</feature>
<protein>
    <recommendedName>
        <fullName evidence="7">O-antigen ligase-related domain-containing protein</fullName>
    </recommendedName>
</protein>
<dbReference type="Pfam" id="PF04932">
    <property type="entry name" value="Wzy_C"/>
    <property type="match status" value="1"/>
</dbReference>
<feature type="transmembrane region" description="Helical" evidence="6">
    <location>
        <begin position="63"/>
        <end position="86"/>
    </location>
</feature>
<feature type="transmembrane region" description="Helical" evidence="6">
    <location>
        <begin position="226"/>
        <end position="246"/>
    </location>
</feature>
<comment type="subcellular location">
    <subcellularLocation>
        <location evidence="1">Membrane</location>
        <topology evidence="1">Multi-pass membrane protein</topology>
    </subcellularLocation>
</comment>
<keyword evidence="4 6" id="KW-0472">Membrane</keyword>
<reference evidence="8" key="1">
    <citation type="submission" date="2023-06" db="EMBL/GenBank/DDBJ databases">
        <title>MT1 and MT2 Draft Genomes of Novel Species.</title>
        <authorList>
            <person name="Venkateswaran K."/>
        </authorList>
    </citation>
    <scope>NUCLEOTIDE SEQUENCE</scope>
    <source>
        <strain evidence="8">IIF3SC-B10</strain>
    </source>
</reference>
<feature type="transmembrane region" description="Helical" evidence="6">
    <location>
        <begin position="364"/>
        <end position="383"/>
    </location>
</feature>
<evidence type="ECO:0000313" key="9">
    <source>
        <dbReference type="Proteomes" id="UP001174209"/>
    </source>
</evidence>
<dbReference type="PANTHER" id="PTHR37422:SF13">
    <property type="entry name" value="LIPOPOLYSACCHARIDE BIOSYNTHESIS PROTEIN PA4999-RELATED"/>
    <property type="match status" value="1"/>
</dbReference>
<comment type="caution">
    <text evidence="8">The sequence shown here is derived from an EMBL/GenBank/DDBJ whole genome shotgun (WGS) entry which is preliminary data.</text>
</comment>
<proteinExistence type="predicted"/>
<feature type="transmembrane region" description="Helical" evidence="6">
    <location>
        <begin position="124"/>
        <end position="146"/>
    </location>
</feature>
<feature type="transmembrane region" description="Helical" evidence="6">
    <location>
        <begin position="201"/>
        <end position="219"/>
    </location>
</feature>
<dbReference type="RefSeq" id="WP_301229780.1">
    <property type="nucleotide sequence ID" value="NZ_JAROCG010000002.1"/>
</dbReference>
<evidence type="ECO:0000256" key="3">
    <source>
        <dbReference type="ARBA" id="ARBA00022989"/>
    </source>
</evidence>
<feature type="transmembrane region" description="Helical" evidence="6">
    <location>
        <begin position="37"/>
        <end position="56"/>
    </location>
</feature>
<feature type="transmembrane region" description="Helical" evidence="6">
    <location>
        <begin position="309"/>
        <end position="335"/>
    </location>
</feature>
<dbReference type="EMBL" id="JAROCG010000002">
    <property type="protein sequence ID" value="MDN4612600.1"/>
    <property type="molecule type" value="Genomic_DNA"/>
</dbReference>
<keyword evidence="9" id="KW-1185">Reference proteome</keyword>
<organism evidence="8 9">
    <name type="scientific">Arthrobacter burdickii</name>
    <dbReference type="NCBI Taxonomy" id="3035920"/>
    <lineage>
        <taxon>Bacteria</taxon>
        <taxon>Bacillati</taxon>
        <taxon>Actinomycetota</taxon>
        <taxon>Actinomycetes</taxon>
        <taxon>Micrococcales</taxon>
        <taxon>Micrococcaceae</taxon>
        <taxon>Arthrobacter</taxon>
    </lineage>
</organism>
<feature type="transmembrane region" description="Helical" evidence="6">
    <location>
        <begin position="7"/>
        <end position="25"/>
    </location>
</feature>
<evidence type="ECO:0000256" key="5">
    <source>
        <dbReference type="SAM" id="MobiDB-lite"/>
    </source>
</evidence>
<gene>
    <name evidence="8" type="ORF">P5G52_17155</name>
</gene>
<feature type="transmembrane region" description="Helical" evidence="6">
    <location>
        <begin position="92"/>
        <end position="112"/>
    </location>
</feature>
<feature type="region of interest" description="Disordered" evidence="5">
    <location>
        <begin position="389"/>
        <end position="421"/>
    </location>
</feature>
<feature type="transmembrane region" description="Helical" evidence="6">
    <location>
        <begin position="177"/>
        <end position="195"/>
    </location>
</feature>
<dbReference type="InterPro" id="IPR007016">
    <property type="entry name" value="O-antigen_ligase-rel_domated"/>
</dbReference>
<evidence type="ECO:0000256" key="1">
    <source>
        <dbReference type="ARBA" id="ARBA00004141"/>
    </source>
</evidence>
<evidence type="ECO:0000256" key="4">
    <source>
        <dbReference type="ARBA" id="ARBA00023136"/>
    </source>
</evidence>
<evidence type="ECO:0000256" key="6">
    <source>
        <dbReference type="SAM" id="Phobius"/>
    </source>
</evidence>
<name>A0ABT8K570_9MICC</name>